<evidence type="ECO:0000313" key="4">
    <source>
        <dbReference type="Proteomes" id="UP000268014"/>
    </source>
</evidence>
<evidence type="ECO:0000313" key="3">
    <source>
        <dbReference type="EMBL" id="VDO34682.1"/>
    </source>
</evidence>
<proteinExistence type="predicted"/>
<dbReference type="WBParaSite" id="HPLM_0000837801-mRNA-1">
    <property type="protein sequence ID" value="HPLM_0000837801-mRNA-1"/>
    <property type="gene ID" value="HPLM_0000837801"/>
</dbReference>
<feature type="transmembrane region" description="Helical" evidence="2">
    <location>
        <begin position="63"/>
        <end position="80"/>
    </location>
</feature>
<dbReference type="OrthoDB" id="5839670at2759"/>
<evidence type="ECO:0000313" key="5">
    <source>
        <dbReference type="WBParaSite" id="HPLM_0000837801-mRNA-1"/>
    </source>
</evidence>
<dbReference type="AlphaFoldDB" id="A0A0N4WCV5"/>
<accession>A0A0N4WCV5</accession>
<dbReference type="EMBL" id="UZAF01016847">
    <property type="protein sequence ID" value="VDO34682.1"/>
    <property type="molecule type" value="Genomic_DNA"/>
</dbReference>
<reference evidence="3 4" key="2">
    <citation type="submission" date="2018-11" db="EMBL/GenBank/DDBJ databases">
        <authorList>
            <consortium name="Pathogen Informatics"/>
        </authorList>
    </citation>
    <scope>NUCLEOTIDE SEQUENCE [LARGE SCALE GENOMIC DNA]</scope>
    <source>
        <strain evidence="3 4">MHpl1</strain>
    </source>
</reference>
<keyword evidence="2" id="KW-0812">Transmembrane</keyword>
<keyword evidence="2" id="KW-1133">Transmembrane helix</keyword>
<sequence length="81" mass="8759">MASSQRSIARASTICPSIGRRPSMPTGHISNETFQCYTFQANCQAQGGTGQCYTCNYEFCNSSAGIILLSTFIASAIYLFI</sequence>
<evidence type="ECO:0000256" key="2">
    <source>
        <dbReference type="SAM" id="Phobius"/>
    </source>
</evidence>
<gene>
    <name evidence="3" type="ORF">HPLM_LOCUS8370</name>
</gene>
<keyword evidence="4" id="KW-1185">Reference proteome</keyword>
<organism evidence="5">
    <name type="scientific">Haemonchus placei</name>
    <name type="common">Barber's pole worm</name>
    <dbReference type="NCBI Taxonomy" id="6290"/>
    <lineage>
        <taxon>Eukaryota</taxon>
        <taxon>Metazoa</taxon>
        <taxon>Ecdysozoa</taxon>
        <taxon>Nematoda</taxon>
        <taxon>Chromadorea</taxon>
        <taxon>Rhabditida</taxon>
        <taxon>Rhabditina</taxon>
        <taxon>Rhabditomorpha</taxon>
        <taxon>Strongyloidea</taxon>
        <taxon>Trichostrongylidae</taxon>
        <taxon>Haemonchus</taxon>
    </lineage>
</organism>
<dbReference type="Proteomes" id="UP000268014">
    <property type="component" value="Unassembled WGS sequence"/>
</dbReference>
<reference evidence="5" key="1">
    <citation type="submission" date="2017-02" db="UniProtKB">
        <authorList>
            <consortium name="WormBaseParasite"/>
        </authorList>
    </citation>
    <scope>IDENTIFICATION</scope>
</reference>
<protein>
    <submittedName>
        <fullName evidence="3 5">Uncharacterized protein</fullName>
    </submittedName>
</protein>
<keyword evidence="2" id="KW-0472">Membrane</keyword>
<name>A0A0N4WCV5_HAEPC</name>
<evidence type="ECO:0000256" key="1">
    <source>
        <dbReference type="SAM" id="MobiDB-lite"/>
    </source>
</evidence>
<feature type="region of interest" description="Disordered" evidence="1">
    <location>
        <begin position="1"/>
        <end position="23"/>
    </location>
</feature>